<dbReference type="SUPFAM" id="SSF47384">
    <property type="entry name" value="Homodimeric domain of signal transducing histidine kinase"/>
    <property type="match status" value="1"/>
</dbReference>
<feature type="transmembrane region" description="Helical" evidence="3">
    <location>
        <begin position="130"/>
        <end position="150"/>
    </location>
</feature>
<evidence type="ECO:0000256" key="2">
    <source>
        <dbReference type="PROSITE-ProRule" id="PRU00169"/>
    </source>
</evidence>
<dbReference type="InterPro" id="IPR004358">
    <property type="entry name" value="Sig_transdc_His_kin-like_C"/>
</dbReference>
<feature type="domain" description="Response regulatory" evidence="5">
    <location>
        <begin position="717"/>
        <end position="847"/>
    </location>
</feature>
<evidence type="ECO:0000256" key="1">
    <source>
        <dbReference type="ARBA" id="ARBA00022553"/>
    </source>
</evidence>
<feature type="transmembrane region" description="Helical" evidence="3">
    <location>
        <begin position="51"/>
        <end position="70"/>
    </location>
</feature>
<dbReference type="PROSITE" id="PS50110">
    <property type="entry name" value="RESPONSE_REGULATORY"/>
    <property type="match status" value="1"/>
</dbReference>
<feature type="modified residue" description="4-aspartylphosphate" evidence="2">
    <location>
        <position position="778"/>
    </location>
</feature>
<dbReference type="InterPro" id="IPR003594">
    <property type="entry name" value="HATPase_dom"/>
</dbReference>
<dbReference type="Pfam" id="PF02518">
    <property type="entry name" value="HATPase_c"/>
    <property type="match status" value="1"/>
</dbReference>
<dbReference type="GO" id="GO:0000155">
    <property type="term" value="F:phosphorelay sensor kinase activity"/>
    <property type="evidence" value="ECO:0007669"/>
    <property type="project" value="InterPro"/>
</dbReference>
<dbReference type="SUPFAM" id="SSF52172">
    <property type="entry name" value="CheY-like"/>
    <property type="match status" value="1"/>
</dbReference>
<protein>
    <submittedName>
        <fullName evidence="6">Multi-sensor hybrid histidine kinase</fullName>
    </submittedName>
</protein>
<dbReference type="CDD" id="cd17546">
    <property type="entry name" value="REC_hyHK_CKI1_RcsC-like"/>
    <property type="match status" value="1"/>
</dbReference>
<dbReference type="Gene3D" id="1.10.287.130">
    <property type="match status" value="1"/>
</dbReference>
<keyword evidence="6" id="KW-0418">Kinase</keyword>
<dbReference type="Gene3D" id="3.40.50.2300">
    <property type="match status" value="1"/>
</dbReference>
<dbReference type="InParanoid" id="A0A077ZS99"/>
<dbReference type="EMBL" id="CCKQ01000261">
    <property type="protein sequence ID" value="CDW71321.1"/>
    <property type="molecule type" value="Genomic_DNA"/>
</dbReference>
<dbReference type="InterPro" id="IPR036097">
    <property type="entry name" value="HisK_dim/P_sf"/>
</dbReference>
<keyword evidence="3" id="KW-1133">Transmembrane helix</keyword>
<reference evidence="6 7" key="1">
    <citation type="submission" date="2014-06" db="EMBL/GenBank/DDBJ databases">
        <authorList>
            <person name="Swart Estienne"/>
        </authorList>
    </citation>
    <scope>NUCLEOTIDE SEQUENCE [LARGE SCALE GENOMIC DNA]</scope>
    <source>
        <strain evidence="6 7">130c</strain>
    </source>
</reference>
<dbReference type="SUPFAM" id="SSF55874">
    <property type="entry name" value="ATPase domain of HSP90 chaperone/DNA topoisomerase II/histidine kinase"/>
    <property type="match status" value="1"/>
</dbReference>
<dbReference type="Pfam" id="PF00072">
    <property type="entry name" value="Response_reg"/>
    <property type="match status" value="1"/>
</dbReference>
<dbReference type="PANTHER" id="PTHR43719:SF28">
    <property type="entry name" value="PEROXIDE STRESS-ACTIVATED HISTIDINE KINASE MAK1-RELATED"/>
    <property type="match status" value="1"/>
</dbReference>
<evidence type="ECO:0000259" key="4">
    <source>
        <dbReference type="PROSITE" id="PS50109"/>
    </source>
</evidence>
<keyword evidence="6" id="KW-0808">Transferase</keyword>
<evidence type="ECO:0000313" key="6">
    <source>
        <dbReference type="EMBL" id="CDW71321.1"/>
    </source>
</evidence>
<gene>
    <name evidence="6" type="primary">Contig13572.g14483</name>
    <name evidence="6" type="ORF">STYLEM_264</name>
</gene>
<keyword evidence="7" id="KW-1185">Reference proteome</keyword>
<feature type="transmembrane region" description="Helical" evidence="3">
    <location>
        <begin position="27"/>
        <end position="45"/>
    </location>
</feature>
<accession>A0A077ZS99</accession>
<evidence type="ECO:0000256" key="3">
    <source>
        <dbReference type="SAM" id="Phobius"/>
    </source>
</evidence>
<dbReference type="Gene3D" id="3.30.565.10">
    <property type="entry name" value="Histidine kinase-like ATPase, C-terminal domain"/>
    <property type="match status" value="1"/>
</dbReference>
<dbReference type="PROSITE" id="PS50109">
    <property type="entry name" value="HIS_KIN"/>
    <property type="match status" value="1"/>
</dbReference>
<dbReference type="Proteomes" id="UP000039865">
    <property type="component" value="Unassembled WGS sequence"/>
</dbReference>
<dbReference type="AlphaFoldDB" id="A0A077ZS99"/>
<feature type="transmembrane region" description="Helical" evidence="3">
    <location>
        <begin position="90"/>
        <end position="110"/>
    </location>
</feature>
<dbReference type="InterPro" id="IPR036890">
    <property type="entry name" value="HATPase_C_sf"/>
</dbReference>
<feature type="transmembrane region" description="Helical" evidence="3">
    <location>
        <begin position="157"/>
        <end position="176"/>
    </location>
</feature>
<evidence type="ECO:0000259" key="5">
    <source>
        <dbReference type="PROSITE" id="PS50110"/>
    </source>
</evidence>
<keyword evidence="3" id="KW-0472">Membrane</keyword>
<sequence>MEHLNICFKEAEYKLFREKEQKESMRNYHYLSFITVGFLVIIAIIKREFVLFTWIRLGMTTFSVLSSFFLAKYRPRQASFYEMILNQPMFVIVSFMRCLSVSTTTLYYHPIVAFQQLYNFLVLQNSTLGWFPKTVSYACNQILYFSLFYWKYGNDGSMMQMPAFAMLIVSFVGISLRRNEELMRIDLATRTQETFLREKIQKILLLIQDGVLIINQMQDDKEIVYENDTLKKIRKMIKTKFSSYQLRNGSQAVSQENQLYDSDRCLRSDDSYQQQEILLDSLFENLQFRYEFSNNKEKIMTFPEWIKKIRSNKSFENQTFFFKLEPIGFSIQIYINYLEKEGQILIVFKELSAFKKLQKTKNREKFTNIFINSTAHNVYTPLNGLIGITQLIEMEMNKMPTVVSSIRIMKTCIYNLFYTTQNIIEHSRIRLKKFIPEIQEVRIFDIISKQIEIFKNDAFQKDIELIKTINCEEVICVDEARLNLIIFNILSNSIKFTESGHIEVIADIISSEELQERIEANQLAVKVEDIHKIYMKGNTQYLYLSVIDTGVGMNVSKHDELFNLFQKFRVSEDNINQQGLGLGLSVSNLICQQLNGNIFLEWTRKSKGSKFSFYIPVQVISDEFLNAIEIDNYLDGDDTTKYNSTENYTILNQKLDRNKLIQKELESATKNLQFNVTITSVPSNEICHVQYSYEDIYEELIITAKSDEKSLTIPTSKILVVDDTVFNVEIISMLLQQLFAITIDSAYSGQQAIQRIIERIENINQNPSQQMYSLILMDINMSGMDGVQATKIIRNRFGKYISNHCRIYAYTAIPQSQFGDYSQKGFDGFLPKPLNHQILQKVLIDLKII</sequence>
<dbReference type="InterPro" id="IPR011006">
    <property type="entry name" value="CheY-like_superfamily"/>
</dbReference>
<dbReference type="InterPro" id="IPR050956">
    <property type="entry name" value="2C_system_His_kinase"/>
</dbReference>
<evidence type="ECO:0000313" key="7">
    <source>
        <dbReference type="Proteomes" id="UP000039865"/>
    </source>
</evidence>
<dbReference type="InterPro" id="IPR001789">
    <property type="entry name" value="Sig_transdc_resp-reg_receiver"/>
</dbReference>
<dbReference type="OrthoDB" id="60033at2759"/>
<dbReference type="PANTHER" id="PTHR43719">
    <property type="entry name" value="TWO-COMPONENT HISTIDINE KINASE"/>
    <property type="match status" value="1"/>
</dbReference>
<dbReference type="InterPro" id="IPR005467">
    <property type="entry name" value="His_kinase_dom"/>
</dbReference>
<organism evidence="6 7">
    <name type="scientific">Stylonychia lemnae</name>
    <name type="common">Ciliate</name>
    <dbReference type="NCBI Taxonomy" id="5949"/>
    <lineage>
        <taxon>Eukaryota</taxon>
        <taxon>Sar</taxon>
        <taxon>Alveolata</taxon>
        <taxon>Ciliophora</taxon>
        <taxon>Intramacronucleata</taxon>
        <taxon>Spirotrichea</taxon>
        <taxon>Stichotrichia</taxon>
        <taxon>Sporadotrichida</taxon>
        <taxon>Oxytrichidae</taxon>
        <taxon>Stylonychinae</taxon>
        <taxon>Stylonychia</taxon>
    </lineage>
</organism>
<feature type="domain" description="Histidine kinase" evidence="4">
    <location>
        <begin position="373"/>
        <end position="619"/>
    </location>
</feature>
<proteinExistence type="predicted"/>
<keyword evidence="1 2" id="KW-0597">Phosphoprotein</keyword>
<keyword evidence="3" id="KW-0812">Transmembrane</keyword>
<dbReference type="SMART" id="SM00448">
    <property type="entry name" value="REC"/>
    <property type="match status" value="1"/>
</dbReference>
<dbReference type="SMART" id="SM00387">
    <property type="entry name" value="HATPase_c"/>
    <property type="match status" value="1"/>
</dbReference>
<dbReference type="PRINTS" id="PR00344">
    <property type="entry name" value="BCTRLSENSOR"/>
</dbReference>
<name>A0A077ZS99_STYLE</name>